<keyword evidence="2" id="KW-1185">Reference proteome</keyword>
<reference evidence="1 2" key="1">
    <citation type="journal article" date="2022" name="DNA Res.">
        <title>Chromosomal-level genome assembly of the orchid tree Bauhinia variegata (Leguminosae; Cercidoideae) supports the allotetraploid origin hypothesis of Bauhinia.</title>
        <authorList>
            <person name="Zhong Y."/>
            <person name="Chen Y."/>
            <person name="Zheng D."/>
            <person name="Pang J."/>
            <person name="Liu Y."/>
            <person name="Luo S."/>
            <person name="Meng S."/>
            <person name="Qian L."/>
            <person name="Wei D."/>
            <person name="Dai S."/>
            <person name="Zhou R."/>
        </authorList>
    </citation>
    <scope>NUCLEOTIDE SEQUENCE [LARGE SCALE GENOMIC DNA]</scope>
    <source>
        <strain evidence="1">BV-YZ2020</strain>
    </source>
</reference>
<protein>
    <submittedName>
        <fullName evidence="1">Uncharacterized protein</fullName>
    </submittedName>
</protein>
<evidence type="ECO:0000313" key="1">
    <source>
        <dbReference type="EMBL" id="KAI4332111.1"/>
    </source>
</evidence>
<dbReference type="Proteomes" id="UP000828941">
    <property type="component" value="Chromosome 7"/>
</dbReference>
<proteinExistence type="predicted"/>
<sequence>MTKEDFHAITWFTSWAVDANHDSDLADIANCRSRLQSMEKEKCDGYESGVEKVLANMKPVERASLGFKCKRIIDMGRLMWLREQGLDPQLLRYVPLSISPENHLLIAKSSNPV</sequence>
<name>A0ACB9N7Z5_BAUVA</name>
<evidence type="ECO:0000313" key="2">
    <source>
        <dbReference type="Proteomes" id="UP000828941"/>
    </source>
</evidence>
<comment type="caution">
    <text evidence="1">The sequence shown here is derived from an EMBL/GenBank/DDBJ whole genome shotgun (WGS) entry which is preliminary data.</text>
</comment>
<accession>A0ACB9N7Z5</accession>
<gene>
    <name evidence="1" type="ORF">L6164_017047</name>
</gene>
<organism evidence="1 2">
    <name type="scientific">Bauhinia variegata</name>
    <name type="common">Purple orchid tree</name>
    <name type="synonym">Phanera variegata</name>
    <dbReference type="NCBI Taxonomy" id="167791"/>
    <lineage>
        <taxon>Eukaryota</taxon>
        <taxon>Viridiplantae</taxon>
        <taxon>Streptophyta</taxon>
        <taxon>Embryophyta</taxon>
        <taxon>Tracheophyta</taxon>
        <taxon>Spermatophyta</taxon>
        <taxon>Magnoliopsida</taxon>
        <taxon>eudicotyledons</taxon>
        <taxon>Gunneridae</taxon>
        <taxon>Pentapetalae</taxon>
        <taxon>rosids</taxon>
        <taxon>fabids</taxon>
        <taxon>Fabales</taxon>
        <taxon>Fabaceae</taxon>
        <taxon>Cercidoideae</taxon>
        <taxon>Cercideae</taxon>
        <taxon>Bauhiniinae</taxon>
        <taxon>Bauhinia</taxon>
    </lineage>
</organism>
<dbReference type="EMBL" id="CM039432">
    <property type="protein sequence ID" value="KAI4332111.1"/>
    <property type="molecule type" value="Genomic_DNA"/>
</dbReference>